<evidence type="ECO:0000256" key="1">
    <source>
        <dbReference type="ARBA" id="ARBA00006620"/>
    </source>
</evidence>
<evidence type="ECO:0000256" key="5">
    <source>
        <dbReference type="ARBA" id="ARBA00022801"/>
    </source>
</evidence>
<dbReference type="InterPro" id="IPR012933">
    <property type="entry name" value="HicA_mRNA_interferase"/>
</dbReference>
<name>A0A850RN03_9GAMM</name>
<gene>
    <name evidence="8" type="ORF">HW932_13735</name>
</gene>
<comment type="caution">
    <text evidence="8">The sequence shown here is derived from an EMBL/GenBank/DDBJ whole genome shotgun (WGS) entry which is preliminary data.</text>
</comment>
<sequence length="62" mass="7111">MKSGDVIKRLESDGWVLVRVKGSHHQFRRPGQPGLVTVPHPKTDIPLPTLRSIYRQAGWPWK</sequence>
<dbReference type="Proteomes" id="UP000592294">
    <property type="component" value="Unassembled WGS sequence"/>
</dbReference>
<proteinExistence type="inferred from homology"/>
<dbReference type="Gene3D" id="3.30.920.30">
    <property type="entry name" value="Hypothetical protein"/>
    <property type="match status" value="1"/>
</dbReference>
<reference evidence="8 9" key="1">
    <citation type="submission" date="2020-06" db="EMBL/GenBank/DDBJ databases">
        <title>Whole-genome sequence of Allochromatium humboldtianum DSM 21881, type strain.</title>
        <authorList>
            <person name="Kyndt J.A."/>
            <person name="Meyer T.E."/>
        </authorList>
    </citation>
    <scope>NUCLEOTIDE SEQUENCE [LARGE SCALE GENOMIC DNA]</scope>
    <source>
        <strain evidence="8 9">DSM 21881</strain>
    </source>
</reference>
<dbReference type="AlphaFoldDB" id="A0A850RN03"/>
<keyword evidence="5" id="KW-0378">Hydrolase</keyword>
<dbReference type="RefSeq" id="WP_176977065.1">
    <property type="nucleotide sequence ID" value="NZ_JABZEO010000009.1"/>
</dbReference>
<evidence type="ECO:0000256" key="6">
    <source>
        <dbReference type="ARBA" id="ARBA00022884"/>
    </source>
</evidence>
<evidence type="ECO:0000313" key="8">
    <source>
        <dbReference type="EMBL" id="NVZ10323.1"/>
    </source>
</evidence>
<organism evidence="8 9">
    <name type="scientific">Allochromatium humboldtianum</name>
    <dbReference type="NCBI Taxonomy" id="504901"/>
    <lineage>
        <taxon>Bacteria</taxon>
        <taxon>Pseudomonadati</taxon>
        <taxon>Pseudomonadota</taxon>
        <taxon>Gammaproteobacteria</taxon>
        <taxon>Chromatiales</taxon>
        <taxon>Chromatiaceae</taxon>
        <taxon>Allochromatium</taxon>
    </lineage>
</organism>
<dbReference type="GO" id="GO:0003729">
    <property type="term" value="F:mRNA binding"/>
    <property type="evidence" value="ECO:0007669"/>
    <property type="project" value="InterPro"/>
</dbReference>
<evidence type="ECO:0000256" key="7">
    <source>
        <dbReference type="ARBA" id="ARBA00023016"/>
    </source>
</evidence>
<dbReference type="GO" id="GO:0004519">
    <property type="term" value="F:endonuclease activity"/>
    <property type="evidence" value="ECO:0007669"/>
    <property type="project" value="UniProtKB-KW"/>
</dbReference>
<keyword evidence="9" id="KW-1185">Reference proteome</keyword>
<evidence type="ECO:0000256" key="2">
    <source>
        <dbReference type="ARBA" id="ARBA00022649"/>
    </source>
</evidence>
<keyword evidence="7" id="KW-0346">Stress response</keyword>
<evidence type="ECO:0000256" key="4">
    <source>
        <dbReference type="ARBA" id="ARBA00022759"/>
    </source>
</evidence>
<keyword evidence="4" id="KW-0255">Endonuclease</keyword>
<keyword evidence="2" id="KW-1277">Toxin-antitoxin system</keyword>
<dbReference type="Pfam" id="PF07927">
    <property type="entry name" value="HicA_toxin"/>
    <property type="match status" value="1"/>
</dbReference>
<dbReference type="GO" id="GO:0016787">
    <property type="term" value="F:hydrolase activity"/>
    <property type="evidence" value="ECO:0007669"/>
    <property type="project" value="UniProtKB-KW"/>
</dbReference>
<keyword evidence="6" id="KW-0694">RNA-binding</keyword>
<protein>
    <submittedName>
        <fullName evidence="8">Type II toxin-antitoxin system HicA family toxin</fullName>
    </submittedName>
</protein>
<evidence type="ECO:0000256" key="3">
    <source>
        <dbReference type="ARBA" id="ARBA00022722"/>
    </source>
</evidence>
<dbReference type="SUPFAM" id="SSF54786">
    <property type="entry name" value="YcfA/nrd intein domain"/>
    <property type="match status" value="1"/>
</dbReference>
<comment type="similarity">
    <text evidence="1">Belongs to the HicA mRNA interferase family.</text>
</comment>
<dbReference type="InterPro" id="IPR038570">
    <property type="entry name" value="HicA_sf"/>
</dbReference>
<evidence type="ECO:0000313" key="9">
    <source>
        <dbReference type="Proteomes" id="UP000592294"/>
    </source>
</evidence>
<keyword evidence="3" id="KW-0540">Nuclease</keyword>
<accession>A0A850RN03</accession>
<dbReference type="EMBL" id="JABZEO010000009">
    <property type="protein sequence ID" value="NVZ10323.1"/>
    <property type="molecule type" value="Genomic_DNA"/>
</dbReference>